<dbReference type="GO" id="GO:0000155">
    <property type="term" value="F:phosphorelay sensor kinase activity"/>
    <property type="evidence" value="ECO:0007669"/>
    <property type="project" value="InterPro"/>
</dbReference>
<dbReference type="CDD" id="cd16917">
    <property type="entry name" value="HATPase_UhpB-NarQ-NarX-like"/>
    <property type="match status" value="1"/>
</dbReference>
<reference evidence="7 8" key="1">
    <citation type="submission" date="2017-02" db="EMBL/GenBank/DDBJ databases">
        <authorList>
            <person name="Peterson S.W."/>
        </authorList>
    </citation>
    <scope>NUCLEOTIDE SEQUENCE [LARGE SCALE GENOMIC DNA]</scope>
    <source>
        <strain evidence="7 8">DSM 21481</strain>
    </source>
</reference>
<accession>A0A1T5IT78</accession>
<dbReference type="SUPFAM" id="SSF55781">
    <property type="entry name" value="GAF domain-like"/>
    <property type="match status" value="2"/>
</dbReference>
<dbReference type="Gene3D" id="3.30.565.10">
    <property type="entry name" value="Histidine kinase-like ATPase, C-terminal domain"/>
    <property type="match status" value="1"/>
</dbReference>
<dbReference type="InterPro" id="IPR011712">
    <property type="entry name" value="Sig_transdc_His_kin_sub3_dim/P"/>
</dbReference>
<evidence type="ECO:0000256" key="2">
    <source>
        <dbReference type="ARBA" id="ARBA00022777"/>
    </source>
</evidence>
<dbReference type="GO" id="GO:0046983">
    <property type="term" value="F:protein dimerization activity"/>
    <property type="evidence" value="ECO:0007669"/>
    <property type="project" value="InterPro"/>
</dbReference>
<dbReference type="SUPFAM" id="SSF55874">
    <property type="entry name" value="ATPase domain of HSP90 chaperone/DNA topoisomerase II/histidine kinase"/>
    <property type="match status" value="1"/>
</dbReference>
<sequence length="604" mass="64456">MSHRTPRARKCRTPPAAVRSALAPGPKVPIGTFGAVEDYGERVSSRRPRADQDIDVLLDAVVSVGRGLELETTLQQVVRAAATVVDARYAALGILGDDERIARFLTVGMTAAEVEAVGPRPTGHGILGDVIRHRRPLRLPDVAAHPRSVGYPPNHPPMHSFLGMPLQVHGKPFGNLYLTEKRGGGEFTEDDQRLLEAFASAASVAVENARLYEEARLRERWSRADDEIARRLLAGEEPDAVLDLVTTGATTVAAADTAGIAVPSDDGPAGGVPTLTIRAAVGIRAEALRGRALRSAGSFLARAFVEGRPIVSPDASADDRAQLVMHPDGTVGPLAVFPLVGRGRRVLGVLAVGRVRGAEPFRDVVIEALGAFANQAAVALELAERRADAARLAVVRDRDRIARDLHDLAVQRLYATGLSLQSIDRRLADPRPLDPDGRQDLGSRVSEAIDQIDETIVLIRTTIRDLRDPGSDAPRRVATRSLLLAEVEAAAHSLGFTPTVRFEGPIDAQVPSTTTAHLVAVLRETLSNTARHARAKRVHVRLRVADDLVLTVTDDGSGTSPDAPRSGLANLSRRATELGGSFEVGPGPAGGTTVHWRVPLPKMS</sequence>
<keyword evidence="2 7" id="KW-0418">Kinase</keyword>
<dbReference type="InterPro" id="IPR003594">
    <property type="entry name" value="HATPase_dom"/>
</dbReference>
<dbReference type="GO" id="GO:0016020">
    <property type="term" value="C:membrane"/>
    <property type="evidence" value="ECO:0007669"/>
    <property type="project" value="InterPro"/>
</dbReference>
<evidence type="ECO:0000313" key="8">
    <source>
        <dbReference type="Proteomes" id="UP000189777"/>
    </source>
</evidence>
<dbReference type="InterPro" id="IPR029016">
    <property type="entry name" value="GAF-like_dom_sf"/>
</dbReference>
<dbReference type="Pfam" id="PF13185">
    <property type="entry name" value="GAF_2"/>
    <property type="match status" value="2"/>
</dbReference>
<dbReference type="Gene3D" id="1.20.5.1930">
    <property type="match status" value="1"/>
</dbReference>
<feature type="domain" description="Histidine kinase/HSP90-like ATPase" evidence="6">
    <location>
        <begin position="513"/>
        <end position="602"/>
    </location>
</feature>
<dbReference type="InterPro" id="IPR050482">
    <property type="entry name" value="Sensor_HK_TwoCompSys"/>
</dbReference>
<dbReference type="EMBL" id="FUZQ01000001">
    <property type="protein sequence ID" value="SKC42188.1"/>
    <property type="molecule type" value="Genomic_DNA"/>
</dbReference>
<keyword evidence="8" id="KW-1185">Reference proteome</keyword>
<evidence type="ECO:0000259" key="5">
    <source>
        <dbReference type="SMART" id="SM00065"/>
    </source>
</evidence>
<proteinExistence type="predicted"/>
<feature type="domain" description="GAF" evidence="5">
    <location>
        <begin position="237"/>
        <end position="390"/>
    </location>
</feature>
<dbReference type="PANTHER" id="PTHR24421:SF56">
    <property type="entry name" value="OXYGEN SENSOR HISTIDINE KINASE RESPONSE REGULATOR DOST"/>
    <property type="match status" value="1"/>
</dbReference>
<dbReference type="SMART" id="SM00387">
    <property type="entry name" value="HATPase_c"/>
    <property type="match status" value="1"/>
</dbReference>
<dbReference type="Proteomes" id="UP000189777">
    <property type="component" value="Unassembled WGS sequence"/>
</dbReference>
<gene>
    <name evidence="7" type="ORF">SAMN04324258_0886</name>
</gene>
<dbReference type="InterPro" id="IPR036890">
    <property type="entry name" value="HATPase_C_sf"/>
</dbReference>
<organism evidence="7 8">
    <name type="scientific">Krasilnikoviella flava</name>
    <dbReference type="NCBI Taxonomy" id="526729"/>
    <lineage>
        <taxon>Bacteria</taxon>
        <taxon>Bacillati</taxon>
        <taxon>Actinomycetota</taxon>
        <taxon>Actinomycetes</taxon>
        <taxon>Micrococcales</taxon>
        <taxon>Promicromonosporaceae</taxon>
        <taxon>Krasilnikoviella</taxon>
    </lineage>
</organism>
<dbReference type="Pfam" id="PF07730">
    <property type="entry name" value="HisKA_3"/>
    <property type="match status" value="1"/>
</dbReference>
<name>A0A1T5IT78_9MICO</name>
<dbReference type="STRING" id="526729.SAMN04324258_0886"/>
<evidence type="ECO:0000259" key="6">
    <source>
        <dbReference type="SMART" id="SM00387"/>
    </source>
</evidence>
<dbReference type="AlphaFoldDB" id="A0A1T5IT78"/>
<feature type="region of interest" description="Disordered" evidence="4">
    <location>
        <begin position="579"/>
        <end position="604"/>
    </location>
</feature>
<dbReference type="PANTHER" id="PTHR24421">
    <property type="entry name" value="NITRATE/NITRITE SENSOR PROTEIN NARX-RELATED"/>
    <property type="match status" value="1"/>
</dbReference>
<evidence type="ECO:0000256" key="4">
    <source>
        <dbReference type="SAM" id="MobiDB-lite"/>
    </source>
</evidence>
<evidence type="ECO:0000313" key="7">
    <source>
        <dbReference type="EMBL" id="SKC42188.1"/>
    </source>
</evidence>
<protein>
    <submittedName>
        <fullName evidence="7">Histidine kinase-, DNA gyrase B-, and HSP90-like ATPase</fullName>
    </submittedName>
</protein>
<keyword evidence="1" id="KW-0808">Transferase</keyword>
<dbReference type="Pfam" id="PF02518">
    <property type="entry name" value="HATPase_c"/>
    <property type="match status" value="1"/>
</dbReference>
<feature type="domain" description="GAF" evidence="5">
    <location>
        <begin position="69"/>
        <end position="216"/>
    </location>
</feature>
<evidence type="ECO:0000256" key="1">
    <source>
        <dbReference type="ARBA" id="ARBA00022679"/>
    </source>
</evidence>
<dbReference type="InterPro" id="IPR003018">
    <property type="entry name" value="GAF"/>
</dbReference>
<evidence type="ECO:0000256" key="3">
    <source>
        <dbReference type="ARBA" id="ARBA00023012"/>
    </source>
</evidence>
<dbReference type="Gene3D" id="3.30.450.40">
    <property type="match status" value="2"/>
</dbReference>
<dbReference type="SMART" id="SM00065">
    <property type="entry name" value="GAF"/>
    <property type="match status" value="2"/>
</dbReference>
<keyword evidence="3" id="KW-0902">Two-component regulatory system</keyword>